<evidence type="ECO:0000313" key="8">
    <source>
        <dbReference type="EMBL" id="ASJ08103.1"/>
    </source>
</evidence>
<evidence type="ECO:0000256" key="5">
    <source>
        <dbReference type="ARBA" id="ARBA00023136"/>
    </source>
</evidence>
<dbReference type="EMBL" id="CP015103">
    <property type="protein sequence ID" value="ASJ08103.1"/>
    <property type="molecule type" value="Genomic_DNA"/>
</dbReference>
<keyword evidence="2" id="KW-1003">Cell membrane</keyword>
<evidence type="ECO:0000256" key="4">
    <source>
        <dbReference type="ARBA" id="ARBA00022989"/>
    </source>
</evidence>
<evidence type="ECO:0000259" key="7">
    <source>
        <dbReference type="Pfam" id="PF13244"/>
    </source>
</evidence>
<accession>A0A2Z2MV95</accession>
<dbReference type="AlphaFoldDB" id="A0A2Z2MV95"/>
<evidence type="ECO:0000256" key="2">
    <source>
        <dbReference type="ARBA" id="ARBA00022475"/>
    </source>
</evidence>
<feature type="transmembrane region" description="Helical" evidence="6">
    <location>
        <begin position="57"/>
        <end position="77"/>
    </location>
</feature>
<gene>
    <name evidence="8" type="ORF">A3L11_02225</name>
</gene>
<protein>
    <recommendedName>
        <fullName evidence="7">MrpA C-terminal/MbhD domain-containing protein</fullName>
    </recommendedName>
</protein>
<keyword evidence="5 6" id="KW-0472">Membrane</keyword>
<organism evidence="8 9">
    <name type="scientific">Thermococcus siculi</name>
    <dbReference type="NCBI Taxonomy" id="72803"/>
    <lineage>
        <taxon>Archaea</taxon>
        <taxon>Methanobacteriati</taxon>
        <taxon>Methanobacteriota</taxon>
        <taxon>Thermococci</taxon>
        <taxon>Thermococcales</taxon>
        <taxon>Thermococcaceae</taxon>
        <taxon>Thermococcus</taxon>
    </lineage>
</organism>
<dbReference type="Pfam" id="PF13244">
    <property type="entry name" value="MbhD"/>
    <property type="match status" value="1"/>
</dbReference>
<evidence type="ECO:0000256" key="3">
    <source>
        <dbReference type="ARBA" id="ARBA00022692"/>
    </source>
</evidence>
<feature type="transmembrane region" description="Helical" evidence="6">
    <location>
        <begin position="6"/>
        <end position="26"/>
    </location>
</feature>
<keyword evidence="9" id="KW-1185">Reference proteome</keyword>
<dbReference type="GO" id="GO:0005886">
    <property type="term" value="C:plasma membrane"/>
    <property type="evidence" value="ECO:0007669"/>
    <property type="project" value="UniProtKB-SubCell"/>
</dbReference>
<dbReference type="KEGG" id="tsl:A3L11_02225"/>
<comment type="subcellular location">
    <subcellularLocation>
        <location evidence="1">Cell membrane</location>
        <topology evidence="1">Multi-pass membrane protein</topology>
    </subcellularLocation>
</comment>
<name>A0A2Z2MV95_9EURY</name>
<dbReference type="InterPro" id="IPR025383">
    <property type="entry name" value="MrpA_C/MbhD"/>
</dbReference>
<feature type="transmembrane region" description="Helical" evidence="6">
    <location>
        <begin position="31"/>
        <end position="51"/>
    </location>
</feature>
<dbReference type="RefSeq" id="WP_088855343.1">
    <property type="nucleotide sequence ID" value="NZ_CP015103.1"/>
</dbReference>
<sequence length="87" mass="9381">MNFEELFWSLQVLVAVGLLTSAIAAIRFKNLVSAVIAMAVFSLILSLEFYVLQAPDVAIAEAGVGACLTTAMYLLAIKKTTDEEVIE</sequence>
<evidence type="ECO:0000256" key="6">
    <source>
        <dbReference type="SAM" id="Phobius"/>
    </source>
</evidence>
<evidence type="ECO:0000256" key="1">
    <source>
        <dbReference type="ARBA" id="ARBA00004651"/>
    </source>
</evidence>
<dbReference type="Proteomes" id="UP000250125">
    <property type="component" value="Chromosome"/>
</dbReference>
<feature type="domain" description="MrpA C-terminal/MbhD" evidence="7">
    <location>
        <begin position="17"/>
        <end position="80"/>
    </location>
</feature>
<keyword evidence="3 6" id="KW-0812">Transmembrane</keyword>
<evidence type="ECO:0000313" key="9">
    <source>
        <dbReference type="Proteomes" id="UP000250125"/>
    </source>
</evidence>
<keyword evidence="4 6" id="KW-1133">Transmembrane helix</keyword>
<reference evidence="8 9" key="1">
    <citation type="submission" date="2016-04" db="EMBL/GenBank/DDBJ databases">
        <title>Complete genome sequence of Thermococcus siculi type strain RG-20.</title>
        <authorList>
            <person name="Oger P.M."/>
        </authorList>
    </citation>
    <scope>NUCLEOTIDE SEQUENCE [LARGE SCALE GENOMIC DNA]</scope>
    <source>
        <strain evidence="8 9">RG-20</strain>
    </source>
</reference>
<dbReference type="GeneID" id="33317017"/>
<dbReference type="OrthoDB" id="99605at2157"/>
<proteinExistence type="predicted"/>